<evidence type="ECO:0000256" key="1">
    <source>
        <dbReference type="SAM" id="MobiDB-lite"/>
    </source>
</evidence>
<reference evidence="2" key="2">
    <citation type="journal article" date="2015" name="Genome Biol.">
        <title>Comparative genomics of Steinernema reveals deeply conserved gene regulatory networks.</title>
        <authorList>
            <person name="Dillman A.R."/>
            <person name="Macchietto M."/>
            <person name="Porter C.F."/>
            <person name="Rogers A."/>
            <person name="Williams B."/>
            <person name="Antoshechkin I."/>
            <person name="Lee M.M."/>
            <person name="Goodwin Z."/>
            <person name="Lu X."/>
            <person name="Lewis E.E."/>
            <person name="Goodrich-Blair H."/>
            <person name="Stock S.P."/>
            <person name="Adams B.J."/>
            <person name="Sternberg P.W."/>
            <person name="Mortazavi A."/>
        </authorList>
    </citation>
    <scope>NUCLEOTIDE SEQUENCE [LARGE SCALE GENOMIC DNA]</scope>
    <source>
        <strain evidence="2">ALL</strain>
    </source>
</reference>
<feature type="region of interest" description="Disordered" evidence="1">
    <location>
        <begin position="1"/>
        <end position="73"/>
    </location>
</feature>
<feature type="compositionally biased region" description="Basic and acidic residues" evidence="1">
    <location>
        <begin position="15"/>
        <end position="73"/>
    </location>
</feature>
<evidence type="ECO:0000313" key="2">
    <source>
        <dbReference type="EMBL" id="TMS40170.1"/>
    </source>
</evidence>
<reference evidence="2" key="3">
    <citation type="journal article" date="2019" name="G3 (Bethesda)">
        <title>Hybrid Assembly of the Genome of the Entomopathogenic Nematode Steinernema carpocapsae Identifies the X-Chromosome.</title>
        <authorList>
            <person name="Serra L."/>
            <person name="Macchietto M."/>
            <person name="Macias-Munoz A."/>
            <person name="McGill C.J."/>
            <person name="Rodriguez I.M."/>
            <person name="Rodriguez B."/>
            <person name="Murad R."/>
            <person name="Mortazavi A."/>
        </authorList>
    </citation>
    <scope>NUCLEOTIDE SEQUENCE [LARGE SCALE GENOMIC DNA]</scope>
    <source>
        <strain evidence="2">ALL</strain>
    </source>
</reference>
<accession>A0A4U8V2I1</accession>
<proteinExistence type="predicted"/>
<dbReference type="AlphaFoldDB" id="A0A4U8V2I1"/>
<dbReference type="EMBL" id="AZBU02000001">
    <property type="protein sequence ID" value="TMS40170.1"/>
    <property type="molecule type" value="Genomic_DNA"/>
</dbReference>
<gene>
    <name evidence="2" type="ORF">L596_006583</name>
</gene>
<protein>
    <submittedName>
        <fullName evidence="2">Uncharacterized protein</fullName>
    </submittedName>
</protein>
<sequence>MSSFQGAQQNKRARDRAATREAAEAEAAEAKADAKAEAEAEAAREAREAELAASRKERRNARDRALRADPAVRKAQAEARRALGFSENYLDSVQQTIAHGRMPEFKLIKAILRKTEREENIDKFQFDEERLGPVEHFHFLY</sequence>
<name>A0A4U8V2I1_STECR</name>
<comment type="caution">
    <text evidence="2">The sequence shown here is derived from an EMBL/GenBank/DDBJ whole genome shotgun (WGS) entry which is preliminary data.</text>
</comment>
<organism evidence="2">
    <name type="scientific">Steinernema carpocapsae</name>
    <name type="common">Entomopathogenic nematode</name>
    <dbReference type="NCBI Taxonomy" id="34508"/>
    <lineage>
        <taxon>Eukaryota</taxon>
        <taxon>Metazoa</taxon>
        <taxon>Ecdysozoa</taxon>
        <taxon>Nematoda</taxon>
        <taxon>Chromadorea</taxon>
        <taxon>Rhabditida</taxon>
        <taxon>Tylenchina</taxon>
        <taxon>Panagrolaimomorpha</taxon>
        <taxon>Strongyloidoidea</taxon>
        <taxon>Steinernematidae</taxon>
        <taxon>Steinernema</taxon>
    </lineage>
</organism>
<feature type="compositionally biased region" description="Polar residues" evidence="1">
    <location>
        <begin position="1"/>
        <end position="10"/>
    </location>
</feature>
<reference evidence="2" key="1">
    <citation type="submission" date="2013-11" db="EMBL/GenBank/DDBJ databases">
        <authorList>
            <person name="Sternberg P."/>
            <person name="Dillman A."/>
            <person name="Macchietto M."/>
        </authorList>
    </citation>
    <scope>NUCLEOTIDE SEQUENCE</scope>
    <source>
        <strain evidence="2">ALL</strain>
    </source>
</reference>